<reference evidence="9" key="3">
    <citation type="submission" date="2021-02" db="UniProtKB">
        <authorList>
            <consortium name="EnsemblMetazoa"/>
        </authorList>
    </citation>
    <scope>IDENTIFICATION</scope>
    <source>
        <strain evidence="9">USDA</strain>
    </source>
</reference>
<dbReference type="AlphaFoldDB" id="E0VHD7"/>
<dbReference type="GO" id="GO:0003723">
    <property type="term" value="F:RNA binding"/>
    <property type="evidence" value="ECO:0007669"/>
    <property type="project" value="UniProtKB-KW"/>
</dbReference>
<dbReference type="InterPro" id="IPR034264">
    <property type="entry name" value="RBM48_RRM"/>
</dbReference>
<dbReference type="InterPro" id="IPR012677">
    <property type="entry name" value="Nucleotide-bd_a/b_plait_sf"/>
</dbReference>
<keyword evidence="10" id="KW-1185">Reference proteome</keyword>
<dbReference type="OrthoDB" id="78358at2759"/>
<dbReference type="Gene3D" id="3.30.70.330">
    <property type="match status" value="1"/>
</dbReference>
<dbReference type="EMBL" id="AAZO01002390">
    <property type="status" value="NOT_ANNOTATED_CDS"/>
    <property type="molecule type" value="Genomic_DNA"/>
</dbReference>
<evidence type="ECO:0000256" key="6">
    <source>
        <dbReference type="ARBA" id="ARBA00023187"/>
    </source>
</evidence>
<keyword evidence="6" id="KW-0508">mRNA splicing</keyword>
<dbReference type="VEuPathDB" id="VectorBase:PHUM206410"/>
<keyword evidence="3" id="KW-0507">mRNA processing</keyword>
<dbReference type="InterPro" id="IPR035979">
    <property type="entry name" value="RBD_domain_sf"/>
</dbReference>
<evidence type="ECO:0000256" key="2">
    <source>
        <dbReference type="ARBA" id="ARBA00015189"/>
    </source>
</evidence>
<dbReference type="FunCoup" id="E0VHD7">
    <property type="interactions" value="16"/>
</dbReference>
<dbReference type="EMBL" id="DS235169">
    <property type="protein sequence ID" value="EEB12793.1"/>
    <property type="molecule type" value="Genomic_DNA"/>
</dbReference>
<gene>
    <name evidence="9" type="primary">8237335</name>
    <name evidence="8" type="ORF">Phum_PHUM206410</name>
</gene>
<dbReference type="InterPro" id="IPR039599">
    <property type="entry name" value="RBM48"/>
</dbReference>
<dbReference type="InParanoid" id="E0VHD7"/>
<evidence type="ECO:0000256" key="3">
    <source>
        <dbReference type="ARBA" id="ARBA00022664"/>
    </source>
</evidence>
<dbReference type="GO" id="GO:0008380">
    <property type="term" value="P:RNA splicing"/>
    <property type="evidence" value="ECO:0007669"/>
    <property type="project" value="UniProtKB-KW"/>
</dbReference>
<dbReference type="STRING" id="121224.E0VHD7"/>
<dbReference type="GeneID" id="8237335"/>
<evidence type="ECO:0000313" key="10">
    <source>
        <dbReference type="Proteomes" id="UP000009046"/>
    </source>
</evidence>
<name>E0VHD7_PEDHC</name>
<evidence type="ECO:0000256" key="1">
    <source>
        <dbReference type="ARBA" id="ARBA00006938"/>
    </source>
</evidence>
<comment type="similarity">
    <text evidence="1">Belongs to the RBM48 family.</text>
</comment>
<dbReference type="HOGENOM" id="CLU_124051_0_0_1"/>
<reference evidence="8" key="1">
    <citation type="submission" date="2007-04" db="EMBL/GenBank/DDBJ databases">
        <title>Annotation of Pediculus humanus corporis strain USDA.</title>
        <authorList>
            <person name="Kirkness E."/>
            <person name="Hannick L."/>
            <person name="Hass B."/>
            <person name="Bruggner R."/>
            <person name="Lawson D."/>
            <person name="Bidwell S."/>
            <person name="Joardar V."/>
            <person name="Caler E."/>
            <person name="Walenz B."/>
            <person name="Inman J."/>
            <person name="Schobel S."/>
            <person name="Galinsky K."/>
            <person name="Amedeo P."/>
            <person name="Strausberg R."/>
        </authorList>
    </citation>
    <scope>NUCLEOTIDE SEQUENCE</scope>
    <source>
        <strain evidence="8">USDA</strain>
    </source>
</reference>
<dbReference type="CTD" id="8237335"/>
<evidence type="ECO:0000313" key="9">
    <source>
        <dbReference type="EnsemblMetazoa" id="PHUM206410-PA"/>
    </source>
</evidence>
<keyword evidence="5" id="KW-0694">RNA-binding</keyword>
<dbReference type="PANTHER" id="PTHR20957:SF0">
    <property type="entry name" value="RNA-BINDING PROTEIN 48"/>
    <property type="match status" value="1"/>
</dbReference>
<dbReference type="GO" id="GO:0005681">
    <property type="term" value="C:spliceosomal complex"/>
    <property type="evidence" value="ECO:0007669"/>
    <property type="project" value="UniProtKB-KW"/>
</dbReference>
<sequence length="158" mass="18547">MEDVNLGNVVIQPMEHHKRLGHCFTRPAYRRGNKPTAVKAYTINDESQHLLVFGVPSLKLDKELSKRFSKYGPVKSVKRVQYPDVEPFTEVFHIQYLSLSNARFAKKKLDDMSFYGGILHICYAPELESIEETRNKLNHRRKQVLLKLYKMQREQNIE</sequence>
<accession>E0VHD7</accession>
<dbReference type="eggNOG" id="ENOG502QSNB">
    <property type="taxonomic scope" value="Eukaryota"/>
</dbReference>
<dbReference type="Proteomes" id="UP000009046">
    <property type="component" value="Unassembled WGS sequence"/>
</dbReference>
<comment type="function">
    <text evidence="7">As a component of the minor spliceosome, involved in the splicing of U12-type introns in pre-mRNAs.</text>
</comment>
<dbReference type="KEGG" id="phu:Phum_PHUM206410"/>
<dbReference type="EnsemblMetazoa" id="PHUM206410-RA">
    <property type="protein sequence ID" value="PHUM206410-PA"/>
    <property type="gene ID" value="PHUM206410"/>
</dbReference>
<dbReference type="SUPFAM" id="SSF54928">
    <property type="entry name" value="RNA-binding domain, RBD"/>
    <property type="match status" value="1"/>
</dbReference>
<evidence type="ECO:0000256" key="4">
    <source>
        <dbReference type="ARBA" id="ARBA00022728"/>
    </source>
</evidence>
<dbReference type="GO" id="GO:0006397">
    <property type="term" value="P:mRNA processing"/>
    <property type="evidence" value="ECO:0007669"/>
    <property type="project" value="UniProtKB-KW"/>
</dbReference>
<reference evidence="8" key="2">
    <citation type="submission" date="2007-04" db="EMBL/GenBank/DDBJ databases">
        <title>The genome of the human body louse.</title>
        <authorList>
            <consortium name="The Human Body Louse Genome Consortium"/>
            <person name="Kirkness E."/>
            <person name="Walenz B."/>
            <person name="Hass B."/>
            <person name="Bruggner R."/>
            <person name="Strausberg R."/>
        </authorList>
    </citation>
    <scope>NUCLEOTIDE SEQUENCE</scope>
    <source>
        <strain evidence="8">USDA</strain>
    </source>
</reference>
<organism>
    <name type="scientific">Pediculus humanus subsp. corporis</name>
    <name type="common">Body louse</name>
    <dbReference type="NCBI Taxonomy" id="121224"/>
    <lineage>
        <taxon>Eukaryota</taxon>
        <taxon>Metazoa</taxon>
        <taxon>Ecdysozoa</taxon>
        <taxon>Arthropoda</taxon>
        <taxon>Hexapoda</taxon>
        <taxon>Insecta</taxon>
        <taxon>Pterygota</taxon>
        <taxon>Neoptera</taxon>
        <taxon>Paraneoptera</taxon>
        <taxon>Psocodea</taxon>
        <taxon>Troctomorpha</taxon>
        <taxon>Phthiraptera</taxon>
        <taxon>Anoplura</taxon>
        <taxon>Pediculidae</taxon>
        <taxon>Pediculus</taxon>
    </lineage>
</organism>
<evidence type="ECO:0000256" key="7">
    <source>
        <dbReference type="ARBA" id="ARBA00035004"/>
    </source>
</evidence>
<dbReference type="OMA" id="PYRQGRE"/>
<protein>
    <recommendedName>
        <fullName evidence="2">RNA-binding protein 48</fullName>
    </recommendedName>
</protein>
<dbReference type="GO" id="GO:0005654">
    <property type="term" value="C:nucleoplasm"/>
    <property type="evidence" value="ECO:0007669"/>
    <property type="project" value="TreeGrafter"/>
</dbReference>
<dbReference type="RefSeq" id="XP_002425531.1">
    <property type="nucleotide sequence ID" value="XM_002425486.1"/>
</dbReference>
<proteinExistence type="inferred from homology"/>
<keyword evidence="4" id="KW-0747">Spliceosome</keyword>
<dbReference type="PANTHER" id="PTHR20957">
    <property type="entry name" value="RNA-BINDING PROTEIN 48"/>
    <property type="match status" value="1"/>
</dbReference>
<dbReference type="CDD" id="cd12442">
    <property type="entry name" value="RRM_RBM48"/>
    <property type="match status" value="1"/>
</dbReference>
<evidence type="ECO:0000313" key="8">
    <source>
        <dbReference type="EMBL" id="EEB12793.1"/>
    </source>
</evidence>
<evidence type="ECO:0000256" key="5">
    <source>
        <dbReference type="ARBA" id="ARBA00022884"/>
    </source>
</evidence>